<gene>
    <name evidence="2" type="ordered locus">swp_1608</name>
</gene>
<dbReference type="Proteomes" id="UP000000753">
    <property type="component" value="Chromosome"/>
</dbReference>
<keyword evidence="3" id="KW-1185">Reference proteome</keyword>
<dbReference type="AlphaFoldDB" id="B8CL62"/>
<feature type="transmembrane region" description="Helical" evidence="1">
    <location>
        <begin position="12"/>
        <end position="34"/>
    </location>
</feature>
<accession>B8CL62</accession>
<keyword evidence="1" id="KW-0472">Membrane</keyword>
<evidence type="ECO:0000256" key="1">
    <source>
        <dbReference type="SAM" id="Phobius"/>
    </source>
</evidence>
<evidence type="ECO:0000313" key="2">
    <source>
        <dbReference type="EMBL" id="ACJ28388.1"/>
    </source>
</evidence>
<protein>
    <submittedName>
        <fullName evidence="2">Uncharacterized protein</fullName>
    </submittedName>
</protein>
<dbReference type="HOGENOM" id="CLU_3348568_0_0_6"/>
<dbReference type="KEGG" id="swp:swp_1608"/>
<name>B8CL62_SHEPW</name>
<reference evidence="2 3" key="1">
    <citation type="journal article" date="2008" name="PLoS ONE">
        <title>Environmental adaptation: genomic analysis of the piezotolerant and psychrotolerant deep-sea iron reducing bacterium Shewanella piezotolerans WP3.</title>
        <authorList>
            <person name="Wang F."/>
            <person name="Wang J."/>
            <person name="Jian H."/>
            <person name="Zhang B."/>
            <person name="Li S."/>
            <person name="Wang F."/>
            <person name="Zeng X."/>
            <person name="Gao L."/>
            <person name="Bartlett D.H."/>
            <person name="Yu J."/>
            <person name="Hu S."/>
            <person name="Xiao X."/>
        </authorList>
    </citation>
    <scope>NUCLEOTIDE SEQUENCE [LARGE SCALE GENOMIC DNA]</scope>
    <source>
        <strain evidence="3">WP3 / JCM 13877</strain>
    </source>
</reference>
<keyword evidence="1" id="KW-1133">Transmembrane helix</keyword>
<organism evidence="2 3">
    <name type="scientific">Shewanella piezotolerans (strain WP3 / JCM 13877)</name>
    <dbReference type="NCBI Taxonomy" id="225849"/>
    <lineage>
        <taxon>Bacteria</taxon>
        <taxon>Pseudomonadati</taxon>
        <taxon>Pseudomonadota</taxon>
        <taxon>Gammaproteobacteria</taxon>
        <taxon>Alteromonadales</taxon>
        <taxon>Shewanellaceae</taxon>
        <taxon>Shewanella</taxon>
    </lineage>
</organism>
<proteinExistence type="predicted"/>
<sequence length="37" mass="4079">MVISSHSESPESVWGLSALTDFFYCSLLSIYLLLAVV</sequence>
<keyword evidence="1" id="KW-0812">Transmembrane</keyword>
<dbReference type="EMBL" id="CP000472">
    <property type="protein sequence ID" value="ACJ28388.1"/>
    <property type="molecule type" value="Genomic_DNA"/>
</dbReference>
<evidence type="ECO:0000313" key="3">
    <source>
        <dbReference type="Proteomes" id="UP000000753"/>
    </source>
</evidence>